<evidence type="ECO:0000313" key="15">
    <source>
        <dbReference type="Proteomes" id="UP000431913"/>
    </source>
</evidence>
<evidence type="ECO:0000256" key="3">
    <source>
        <dbReference type="ARBA" id="ARBA00022692"/>
    </source>
</evidence>
<keyword evidence="5 6" id="KW-0472">Membrane</keyword>
<dbReference type="InterPro" id="IPR026022">
    <property type="entry name" value="PhoU_dom"/>
</dbReference>
<evidence type="ECO:0000256" key="6">
    <source>
        <dbReference type="SAM" id="Phobius"/>
    </source>
</evidence>
<dbReference type="EMBL" id="WMZR01000006">
    <property type="protein sequence ID" value="MTS51207.1"/>
    <property type="molecule type" value="Genomic_DNA"/>
</dbReference>
<feature type="domain" description="PhoU" evidence="7">
    <location>
        <begin position="357"/>
        <end position="442"/>
    </location>
</feature>
<dbReference type="Pfam" id="PF01895">
    <property type="entry name" value="PhoU"/>
    <property type="match status" value="2"/>
</dbReference>
<dbReference type="Pfam" id="PF02690">
    <property type="entry name" value="Na_Pi_cotrans"/>
    <property type="match status" value="1"/>
</dbReference>
<feature type="transmembrane region" description="Helical" evidence="6">
    <location>
        <begin position="6"/>
        <end position="28"/>
    </location>
</feature>
<feature type="transmembrane region" description="Helical" evidence="6">
    <location>
        <begin position="116"/>
        <end position="136"/>
    </location>
</feature>
<dbReference type="Proteomes" id="UP000032483">
    <property type="component" value="Unassembled WGS sequence"/>
</dbReference>
<evidence type="ECO:0000256" key="2">
    <source>
        <dbReference type="ARBA" id="ARBA00022475"/>
    </source>
</evidence>
<dbReference type="Gene3D" id="1.20.58.220">
    <property type="entry name" value="Phosphate transport system protein phou homolog 2, domain 2"/>
    <property type="match status" value="1"/>
</dbReference>
<feature type="transmembrane region" description="Helical" evidence="6">
    <location>
        <begin position="295"/>
        <end position="315"/>
    </location>
</feature>
<dbReference type="EMBL" id="VUNJ01000012">
    <property type="protein sequence ID" value="MST92562.1"/>
    <property type="molecule type" value="Genomic_DNA"/>
</dbReference>
<evidence type="ECO:0000313" key="8">
    <source>
        <dbReference type="EMBL" id="KJF40991.1"/>
    </source>
</evidence>
<dbReference type="SUPFAM" id="SSF109755">
    <property type="entry name" value="PhoU-like"/>
    <property type="match status" value="1"/>
</dbReference>
<dbReference type="NCBIfam" id="NF037997">
    <property type="entry name" value="Na_Pi_symport"/>
    <property type="match status" value="1"/>
</dbReference>
<evidence type="ECO:0000313" key="12">
    <source>
        <dbReference type="EMBL" id="MTS51207.1"/>
    </source>
</evidence>
<feature type="domain" description="PhoU" evidence="7">
    <location>
        <begin position="467"/>
        <end position="545"/>
    </location>
</feature>
<dbReference type="InterPro" id="IPR003841">
    <property type="entry name" value="Na/Pi_transpt"/>
</dbReference>
<dbReference type="AlphaFoldDB" id="A0A0D8J365"/>
<proteinExistence type="predicted"/>
<keyword evidence="2" id="KW-1003">Cell membrane</keyword>
<reference evidence="8" key="1">
    <citation type="submission" date="2015-02" db="EMBL/GenBank/DDBJ databases">
        <title>A novel member of the family Ruminococcaceae isolated from human feces.</title>
        <authorList>
            <person name="Shkoporov A.N."/>
            <person name="Chaplin A.V."/>
            <person name="Motuzova O.V."/>
            <person name="Kafarskaia L.I."/>
            <person name="Khokhlova E.V."/>
            <person name="Efimov B.A."/>
        </authorList>
    </citation>
    <scope>NUCLEOTIDE SEQUENCE [LARGE SCALE GENOMIC DNA]</scope>
    <source>
        <strain evidence="8">585-1</strain>
    </source>
</reference>
<dbReference type="PANTHER" id="PTHR10010">
    <property type="entry name" value="SOLUTE CARRIER FAMILY 34 SODIUM PHOSPHATE , MEMBER 2-RELATED"/>
    <property type="match status" value="1"/>
</dbReference>
<dbReference type="Proteomes" id="UP000053433">
    <property type="component" value="Unassembled WGS sequence"/>
</dbReference>
<dbReference type="Proteomes" id="UP000449193">
    <property type="component" value="Unassembled WGS sequence"/>
</dbReference>
<dbReference type="Proteomes" id="UP000431913">
    <property type="component" value="Unassembled WGS sequence"/>
</dbReference>
<protein>
    <submittedName>
        <fullName evidence="8">Na+/phosphate symporter</fullName>
    </submittedName>
    <submittedName>
        <fullName evidence="10">Na/Pi cotransporter family protein</fullName>
    </submittedName>
</protein>
<evidence type="ECO:0000313" key="10">
    <source>
        <dbReference type="EMBL" id="MST92562.1"/>
    </source>
</evidence>
<dbReference type="GO" id="GO:0005886">
    <property type="term" value="C:plasma membrane"/>
    <property type="evidence" value="ECO:0007669"/>
    <property type="project" value="UniProtKB-SubCell"/>
</dbReference>
<feature type="transmembrane region" description="Helical" evidence="6">
    <location>
        <begin position="148"/>
        <end position="166"/>
    </location>
</feature>
<accession>A0A0D8J365</accession>
<dbReference type="EMBL" id="JXXK01000003">
    <property type="protein sequence ID" value="KJF40991.1"/>
    <property type="molecule type" value="Genomic_DNA"/>
</dbReference>
<organism evidence="8 13">
    <name type="scientific">Ruthenibacterium lactatiformans</name>
    <dbReference type="NCBI Taxonomy" id="1550024"/>
    <lineage>
        <taxon>Bacteria</taxon>
        <taxon>Bacillati</taxon>
        <taxon>Bacillota</taxon>
        <taxon>Clostridia</taxon>
        <taxon>Eubacteriales</taxon>
        <taxon>Oscillospiraceae</taxon>
        <taxon>Ruthenibacterium</taxon>
    </lineage>
</organism>
<dbReference type="EMBL" id="WMZU01000002">
    <property type="protein sequence ID" value="MTS26244.1"/>
    <property type="molecule type" value="Genomic_DNA"/>
</dbReference>
<evidence type="ECO:0000313" key="11">
    <source>
        <dbReference type="EMBL" id="MTS26244.1"/>
    </source>
</evidence>
<dbReference type="PANTHER" id="PTHR10010:SF46">
    <property type="entry name" value="SODIUM-DEPENDENT PHOSPHATE TRANSPORT PROTEIN 2B"/>
    <property type="match status" value="1"/>
</dbReference>
<reference evidence="10 15" key="4">
    <citation type="submission" date="2019-08" db="EMBL/GenBank/DDBJ databases">
        <title>In-depth cultivation of the pig gut microbiome towards novel bacterial diversity and tailored functional studies.</title>
        <authorList>
            <person name="Wylensek D."/>
            <person name="Hitch T.C.A."/>
            <person name="Clavel T."/>
        </authorList>
    </citation>
    <scope>NUCLEOTIDE SEQUENCE [LARGE SCALE GENOMIC DNA]</scope>
    <source>
        <strain evidence="10 15">WCA3-601-WT-6J</strain>
    </source>
</reference>
<keyword evidence="13" id="KW-1185">Reference proteome</keyword>
<dbReference type="InterPro" id="IPR038078">
    <property type="entry name" value="PhoU-like_sf"/>
</dbReference>
<dbReference type="InterPro" id="IPR004633">
    <property type="entry name" value="NaPi_cotrn-rel/YqeW-like"/>
</dbReference>
<sequence length="595" mass="65040">MTIFNVISLAGGLALFLYGMSIMGTGLEKYAGGRMESILQKLTSSTWRAVALGAVITALIQSSSGTTVIVVGLVNSGIMQLSQAIGIIMGANIGTTVTGQIIRLSDISGGGMLMEFLKPATFAPILAFVGAVLFVFIKSPRKRDIGQIFMGFGLLFIGMGMMTDSVSTLRESELFVRLFTTLQNPILGVLAGTLVTVAVQSSSASVGILQALSSTGLVTWGSAIPIILGQNIGTTSTSLIASIGTSKAAKRSAMVHVYFNIIGTVIFMAAIYGVKAAVGFSWWNDTMNMGDIANFHTLFNVVVTLLFLPFTKLLAKLAEMTIPDKPGEKQDIEIPVLDERLFNSPAVAIQQAKSAVETMARNARANYGEAVPVLYSHNTEVLNLIQQRESVIDKLEVNISNYLVKVTDRELNESESHAVNELINFIVEYERIGDYAINVVERSGEMFDKEITFSESARRELSLVDNAIKEIMDITLAAFQADDTVLAEQVEPLEETIDLMIDTLRERHILRLKNGVCAIESGIIFLEILTNLERISDHCSNIAARIVGKESEDDHFDAHEFRRNMHDGYVPNFNEMLAQYKLKYYTPLLESQETA</sequence>
<dbReference type="RefSeq" id="WP_009321772.1">
    <property type="nucleotide sequence ID" value="NZ_CAOJUJ010000004.1"/>
</dbReference>
<keyword evidence="4 6" id="KW-1133">Transmembrane helix</keyword>
<feature type="transmembrane region" description="Helical" evidence="6">
    <location>
        <begin position="186"/>
        <end position="209"/>
    </location>
</feature>
<feature type="transmembrane region" description="Helical" evidence="6">
    <location>
        <begin position="49"/>
        <end position="74"/>
    </location>
</feature>
<dbReference type="EMBL" id="LMUA01000030">
    <property type="protein sequence ID" value="KUE75098.1"/>
    <property type="molecule type" value="Genomic_DNA"/>
</dbReference>
<keyword evidence="3 6" id="KW-0812">Transmembrane</keyword>
<reference evidence="16 17" key="3">
    <citation type="journal article" date="2019" name="Nat. Med.">
        <title>A library of human gut bacterial isolates paired with longitudinal multiomics data enables mechanistic microbiome research.</title>
        <authorList>
            <person name="Poyet M."/>
            <person name="Groussin M."/>
            <person name="Gibbons S.M."/>
            <person name="Avila-Pacheco J."/>
            <person name="Jiang X."/>
            <person name="Kearney S.M."/>
            <person name="Perrotta A.R."/>
            <person name="Berdy B."/>
            <person name="Zhao S."/>
            <person name="Lieberman T.D."/>
            <person name="Swanson P.K."/>
            <person name="Smith M."/>
            <person name="Roesemann S."/>
            <person name="Alexander J.E."/>
            <person name="Rich S.A."/>
            <person name="Livny J."/>
            <person name="Vlamakis H."/>
            <person name="Clish C."/>
            <person name="Bullock K."/>
            <person name="Deik A."/>
            <person name="Scott J."/>
            <person name="Pierce K.A."/>
            <person name="Xavier R.J."/>
            <person name="Alm E.J."/>
        </authorList>
    </citation>
    <scope>NUCLEOTIDE SEQUENCE [LARGE SCALE GENOMIC DNA]</scope>
    <source>
        <strain evidence="11 17">BIOML-A4</strain>
        <strain evidence="12 16">BIOML-A7</strain>
    </source>
</reference>
<name>A0A0D8J365_9FIRM</name>
<evidence type="ECO:0000256" key="5">
    <source>
        <dbReference type="ARBA" id="ARBA00023136"/>
    </source>
</evidence>
<evidence type="ECO:0000256" key="1">
    <source>
        <dbReference type="ARBA" id="ARBA00004651"/>
    </source>
</evidence>
<comment type="subcellular location">
    <subcellularLocation>
        <location evidence="1">Cell membrane</location>
        <topology evidence="1">Multi-pass membrane protein</topology>
    </subcellularLocation>
</comment>
<dbReference type="GeneID" id="42855811"/>
<evidence type="ECO:0000259" key="7">
    <source>
        <dbReference type="Pfam" id="PF01895"/>
    </source>
</evidence>
<evidence type="ECO:0000313" key="14">
    <source>
        <dbReference type="Proteomes" id="UP000053433"/>
    </source>
</evidence>
<reference evidence="9 14" key="2">
    <citation type="submission" date="2015-10" db="EMBL/GenBank/DDBJ databases">
        <title>A novel member of the family Ruminococcaceae isolated from human faeces.</title>
        <authorList>
            <person name="Shkoporov A.N."/>
            <person name="Chaplin A.V."/>
            <person name="Motuzova O.V."/>
            <person name="Kafarskaia L.I."/>
            <person name="Efimov B.A."/>
        </authorList>
    </citation>
    <scope>NUCLEOTIDE SEQUENCE [LARGE SCALE GENOMIC DNA]</scope>
    <source>
        <strain evidence="9 14">668</strain>
    </source>
</reference>
<dbReference type="PATRIC" id="fig|1550024.3.peg.913"/>
<dbReference type="GO" id="GO:0044341">
    <property type="term" value="P:sodium-dependent phosphate transport"/>
    <property type="evidence" value="ECO:0007669"/>
    <property type="project" value="InterPro"/>
</dbReference>
<dbReference type="NCBIfam" id="TIGR00704">
    <property type="entry name" value="NaPi_cotrn_rel"/>
    <property type="match status" value="1"/>
</dbReference>
<evidence type="ECO:0000313" key="16">
    <source>
        <dbReference type="Proteomes" id="UP000449193"/>
    </source>
</evidence>
<evidence type="ECO:0000313" key="9">
    <source>
        <dbReference type="EMBL" id="KUE75098.1"/>
    </source>
</evidence>
<dbReference type="GO" id="GO:0005436">
    <property type="term" value="F:sodium:phosphate symporter activity"/>
    <property type="evidence" value="ECO:0007669"/>
    <property type="project" value="InterPro"/>
</dbReference>
<accession>A0A0W7TMN5</accession>
<evidence type="ECO:0000256" key="4">
    <source>
        <dbReference type="ARBA" id="ARBA00022989"/>
    </source>
</evidence>
<gene>
    <name evidence="9" type="ORF">ASJ35_15755</name>
    <name evidence="10" type="ORF">FYJ76_11580</name>
    <name evidence="12" type="ORF">GMD52_06615</name>
    <name evidence="11" type="ORF">GMD59_02960</name>
    <name evidence="8" type="ORF">TQ39_04070</name>
</gene>
<feature type="transmembrane region" description="Helical" evidence="6">
    <location>
        <begin position="257"/>
        <end position="283"/>
    </location>
</feature>
<dbReference type="Proteomes" id="UP000472755">
    <property type="component" value="Unassembled WGS sequence"/>
</dbReference>
<comment type="caution">
    <text evidence="8">The sequence shown here is derived from an EMBL/GenBank/DDBJ whole genome shotgun (WGS) entry which is preliminary data.</text>
</comment>
<evidence type="ECO:0000313" key="13">
    <source>
        <dbReference type="Proteomes" id="UP000032483"/>
    </source>
</evidence>
<evidence type="ECO:0000313" key="17">
    <source>
        <dbReference type="Proteomes" id="UP000472755"/>
    </source>
</evidence>